<gene>
    <name evidence="3" type="ORF">FCALED_LOCUS10176</name>
</gene>
<dbReference type="SUPFAM" id="SSF81901">
    <property type="entry name" value="HCP-like"/>
    <property type="match status" value="1"/>
</dbReference>
<dbReference type="Proteomes" id="UP000789570">
    <property type="component" value="Unassembled WGS sequence"/>
</dbReference>
<dbReference type="InterPro" id="IPR006597">
    <property type="entry name" value="Sel1-like"/>
</dbReference>
<dbReference type="EMBL" id="CAJVPQ010003622">
    <property type="protein sequence ID" value="CAG8633196.1"/>
    <property type="molecule type" value="Genomic_DNA"/>
</dbReference>
<name>A0A9N9GTD3_9GLOM</name>
<evidence type="ECO:0000256" key="2">
    <source>
        <dbReference type="SAM" id="MobiDB-lite"/>
    </source>
</evidence>
<organism evidence="3 4">
    <name type="scientific">Funneliformis caledonium</name>
    <dbReference type="NCBI Taxonomy" id="1117310"/>
    <lineage>
        <taxon>Eukaryota</taxon>
        <taxon>Fungi</taxon>
        <taxon>Fungi incertae sedis</taxon>
        <taxon>Mucoromycota</taxon>
        <taxon>Glomeromycotina</taxon>
        <taxon>Glomeromycetes</taxon>
        <taxon>Glomerales</taxon>
        <taxon>Glomeraceae</taxon>
        <taxon>Funneliformis</taxon>
    </lineage>
</organism>
<dbReference type="AlphaFoldDB" id="A0A9N9GTD3"/>
<dbReference type="Gene3D" id="1.25.40.10">
    <property type="entry name" value="Tetratricopeptide repeat domain"/>
    <property type="match status" value="2"/>
</dbReference>
<evidence type="ECO:0000256" key="1">
    <source>
        <dbReference type="ARBA" id="ARBA00038101"/>
    </source>
</evidence>
<dbReference type="SMART" id="SM00671">
    <property type="entry name" value="SEL1"/>
    <property type="match status" value="2"/>
</dbReference>
<dbReference type="InterPro" id="IPR019734">
    <property type="entry name" value="TPR_rpt"/>
</dbReference>
<accession>A0A9N9GTD3</accession>
<dbReference type="OrthoDB" id="2371268at2759"/>
<proteinExistence type="inferred from homology"/>
<dbReference type="PANTHER" id="PTHR11102:SF160">
    <property type="entry name" value="ERAD-ASSOCIATED E3 UBIQUITIN-PROTEIN LIGASE COMPONENT HRD3"/>
    <property type="match status" value="1"/>
</dbReference>
<evidence type="ECO:0000313" key="3">
    <source>
        <dbReference type="EMBL" id="CAG8633196.1"/>
    </source>
</evidence>
<keyword evidence="4" id="KW-1185">Reference proteome</keyword>
<comment type="similarity">
    <text evidence="1">Belongs to the sel-1 family.</text>
</comment>
<dbReference type="InterPro" id="IPR050767">
    <property type="entry name" value="Sel1_AlgK"/>
</dbReference>
<feature type="region of interest" description="Disordered" evidence="2">
    <location>
        <begin position="1"/>
        <end position="26"/>
    </location>
</feature>
<comment type="caution">
    <text evidence="3">The sequence shown here is derived from an EMBL/GenBank/DDBJ whole genome shotgun (WGS) entry which is preliminary data.</text>
</comment>
<feature type="compositionally biased region" description="Polar residues" evidence="2">
    <location>
        <begin position="1"/>
        <end position="10"/>
    </location>
</feature>
<protein>
    <submittedName>
        <fullName evidence="3">2830_t:CDS:1</fullName>
    </submittedName>
</protein>
<sequence length="447" mass="51858">MSMGEPSQTSDLRRDNESNKSSSIDVETLSLEAESFIFFKSKRSDSTDKERKLEENFLEYYECLIPSNSELSIPKISLTTARIDLHEIKTQEPEKAKYLVLTKIKESLYINNSSLFIITSKGLEIENRGWTGKKFNEFPQWMQNDSIKDLIVENPVKGLETYRVLIKNIKNTDNEGNIYKNINLKELEEIAEKEDGFNYKMLLAGYYIMGTNDLKTANLHPAEEMYKNATEWYQKAKKLFNEVIKANSVSEKTNSSKETTSEELARIAMRNIAILYHNSYVIKPFEWKNIIKNSQSAYNLGLLYKDKDGIKAEKWFEKAVEFDGNNLYAKAKFGRILIDKKDVDEDKMMKGITMLKEAANSGLAVGQTLLGKFYENEGNYKEAVKFYYEAAKQIRGYYSHVAQYCLNKLDAENHVHKDENIADIKKLYKKELKYYYHDNEAILENVK</sequence>
<dbReference type="PANTHER" id="PTHR11102">
    <property type="entry name" value="SEL-1-LIKE PROTEIN"/>
    <property type="match status" value="1"/>
</dbReference>
<evidence type="ECO:0000313" key="4">
    <source>
        <dbReference type="Proteomes" id="UP000789570"/>
    </source>
</evidence>
<dbReference type="InterPro" id="IPR011990">
    <property type="entry name" value="TPR-like_helical_dom_sf"/>
</dbReference>
<dbReference type="SMART" id="SM00028">
    <property type="entry name" value="TPR"/>
    <property type="match status" value="2"/>
</dbReference>
<reference evidence="3" key="1">
    <citation type="submission" date="2021-06" db="EMBL/GenBank/DDBJ databases">
        <authorList>
            <person name="Kallberg Y."/>
            <person name="Tangrot J."/>
            <person name="Rosling A."/>
        </authorList>
    </citation>
    <scope>NUCLEOTIDE SEQUENCE</scope>
    <source>
        <strain evidence="3">UK204</strain>
    </source>
</reference>